<organism evidence="1 2">
    <name type="scientific">Pseudotamlana haliotis</name>
    <dbReference type="NCBI Taxonomy" id="2614804"/>
    <lineage>
        <taxon>Bacteria</taxon>
        <taxon>Pseudomonadati</taxon>
        <taxon>Bacteroidota</taxon>
        <taxon>Flavobacteriia</taxon>
        <taxon>Flavobacteriales</taxon>
        <taxon>Flavobacteriaceae</taxon>
        <taxon>Pseudotamlana</taxon>
    </lineage>
</organism>
<protein>
    <submittedName>
        <fullName evidence="1">Uncharacterized protein</fullName>
    </submittedName>
</protein>
<dbReference type="AlphaFoldDB" id="A0A6N6MDU6"/>
<evidence type="ECO:0000313" key="1">
    <source>
        <dbReference type="EMBL" id="KAB1067042.1"/>
    </source>
</evidence>
<reference evidence="1 2" key="1">
    <citation type="submission" date="2019-09" db="EMBL/GenBank/DDBJ databases">
        <authorList>
            <person name="Cao W.R."/>
        </authorList>
    </citation>
    <scope>NUCLEOTIDE SEQUENCE [LARGE SCALE GENOMIC DNA]</scope>
    <source>
        <strain evidence="1 2">B1N29</strain>
    </source>
</reference>
<name>A0A6N6MDU6_9FLAO</name>
<proteinExistence type="predicted"/>
<dbReference type="Proteomes" id="UP000441333">
    <property type="component" value="Unassembled WGS sequence"/>
</dbReference>
<dbReference type="EMBL" id="WAAT01000050">
    <property type="protein sequence ID" value="KAB1067042.1"/>
    <property type="molecule type" value="Genomic_DNA"/>
</dbReference>
<gene>
    <name evidence="1" type="ORF">F6U93_11510</name>
</gene>
<keyword evidence="2" id="KW-1185">Reference proteome</keyword>
<accession>A0A6N6MDU6</accession>
<comment type="caution">
    <text evidence="1">The sequence shown here is derived from an EMBL/GenBank/DDBJ whole genome shotgun (WGS) entry which is preliminary data.</text>
</comment>
<evidence type="ECO:0000313" key="2">
    <source>
        <dbReference type="Proteomes" id="UP000441333"/>
    </source>
</evidence>
<sequence length="63" mass="7336">MYCHSEGGTTEESHHQHNDSSLCLNDKHVWALRFLEGYCFVIQKEVRLKDLINSIKDSSLRSE</sequence>